<keyword evidence="10" id="KW-1185">Reference proteome</keyword>
<dbReference type="PANTHER" id="PTHR31566:SF0">
    <property type="entry name" value="CYTOCHROME C BIOGENESIS PROTEIN CCS1, CHLOROPLASTIC"/>
    <property type="match status" value="1"/>
</dbReference>
<accession>A0ABX1ALL0</accession>
<feature type="region of interest" description="Disordered" evidence="6">
    <location>
        <begin position="1"/>
        <end position="60"/>
    </location>
</feature>
<feature type="domain" description="ResB-like" evidence="8">
    <location>
        <begin position="92"/>
        <end position="581"/>
    </location>
</feature>
<dbReference type="PANTHER" id="PTHR31566">
    <property type="entry name" value="CYTOCHROME C BIOGENESIS PROTEIN CCS1, CHLOROPLASTIC"/>
    <property type="match status" value="1"/>
</dbReference>
<keyword evidence="2 7" id="KW-0812">Transmembrane</keyword>
<evidence type="ECO:0000259" key="8">
    <source>
        <dbReference type="Pfam" id="PF05140"/>
    </source>
</evidence>
<feature type="transmembrane region" description="Helical" evidence="7">
    <location>
        <begin position="526"/>
        <end position="545"/>
    </location>
</feature>
<proteinExistence type="predicted"/>
<sequence>MSEQSDPTSAGPDGRDEPGEAGDDASRLSTAPRTDAEREAAARRGSDPAGGDPAGAGSFGGIREPGLGGGLAWTWREAVGWARWIWRQLTSMRVALILLFLLALATVPGSLIPQENASPVAAAELREGNPTLASVYDRLQLFDVYSSVWFSAIYLLLFASLIGCILPRAWQFVGQLRGRPPRAPRRLDRMPAYTTWRTEAAPRDALVEAERLLGRSRFRVDGSAVPAAGAHATGGSVAAEKGYLREAGNLVFHVALVVMLIAFAAGALFRSEGGKLVTVGSGFTNTLTQYDDFSSGTLFDVDDLERFTFDLDEFHADFVREGPDLGSARDFRADITYWRDGDTEGTEASVRVNHPLHIGDAKVYLLGHGFAPRVTLVDGQGEVAFSGPVPFIPQDNALSSTGVVKVTDYVGPDGEPDQMAFQGFFNPTFALTAERGPHSTFPDPDFPALTLNAYHGNLGLDSGIPQNVYQLDTRYMEQLTDEDDEPLRINLLPGEEWELPDDRGTLTFEGFDRWATFQVSSSAGNGWALVGAVGAVAGLAASLLIQRRRVWVRATAGADGVTVVEMASLGRSESARVPEELAELAMALQPAAPMLHEPGDDRAEDDRPDDEDTADEDGPDDEDTADAAPDEDPTGPADDRPGTGPDAAKDRDPGPVPSGDGEGRPGTRSASGTGTAGPPPGGAAAAPDDATPGTATDPEAASGSRSEDVKE</sequence>
<feature type="compositionally biased region" description="Low complexity" evidence="6">
    <location>
        <begin position="682"/>
        <end position="701"/>
    </location>
</feature>
<feature type="transmembrane region" description="Helical" evidence="7">
    <location>
        <begin position="94"/>
        <end position="112"/>
    </location>
</feature>
<evidence type="ECO:0000256" key="1">
    <source>
        <dbReference type="ARBA" id="ARBA00004141"/>
    </source>
</evidence>
<dbReference type="EMBL" id="JAAVJB010000158">
    <property type="protein sequence ID" value="NJP68002.1"/>
    <property type="molecule type" value="Genomic_DNA"/>
</dbReference>
<organism evidence="9 10">
    <name type="scientific">Streptomyces spiramenti</name>
    <dbReference type="NCBI Taxonomy" id="2720606"/>
    <lineage>
        <taxon>Bacteria</taxon>
        <taxon>Bacillati</taxon>
        <taxon>Actinomycetota</taxon>
        <taxon>Actinomycetes</taxon>
        <taxon>Kitasatosporales</taxon>
        <taxon>Streptomycetaceae</taxon>
        <taxon>Streptomyces</taxon>
    </lineage>
</organism>
<protein>
    <submittedName>
        <fullName evidence="9">Cytochrome c biogenesis protein ResB</fullName>
    </submittedName>
</protein>
<feature type="compositionally biased region" description="Basic and acidic residues" evidence="6">
    <location>
        <begin position="34"/>
        <end position="46"/>
    </location>
</feature>
<name>A0ABX1ALL0_9ACTN</name>
<dbReference type="RefSeq" id="WP_167934512.1">
    <property type="nucleotide sequence ID" value="NZ_JAAVJB010000158.1"/>
</dbReference>
<evidence type="ECO:0000256" key="2">
    <source>
        <dbReference type="ARBA" id="ARBA00022692"/>
    </source>
</evidence>
<feature type="compositionally biased region" description="Basic and acidic residues" evidence="6">
    <location>
        <begin position="637"/>
        <end position="653"/>
    </location>
</feature>
<dbReference type="InterPro" id="IPR023494">
    <property type="entry name" value="Cyt_c_bgen_Ccs1/CcsB/ResB"/>
</dbReference>
<evidence type="ECO:0000313" key="9">
    <source>
        <dbReference type="EMBL" id="NJP68002.1"/>
    </source>
</evidence>
<gene>
    <name evidence="9" type="ORF">HCJ92_17260</name>
</gene>
<evidence type="ECO:0000256" key="4">
    <source>
        <dbReference type="ARBA" id="ARBA00022989"/>
    </source>
</evidence>
<dbReference type="Pfam" id="PF05140">
    <property type="entry name" value="ResB"/>
    <property type="match status" value="1"/>
</dbReference>
<comment type="subcellular location">
    <subcellularLocation>
        <location evidence="1">Membrane</location>
        <topology evidence="1">Multi-pass membrane protein</topology>
    </subcellularLocation>
</comment>
<evidence type="ECO:0000256" key="5">
    <source>
        <dbReference type="ARBA" id="ARBA00023136"/>
    </source>
</evidence>
<keyword evidence="5 7" id="KW-0472">Membrane</keyword>
<keyword evidence="4 7" id="KW-1133">Transmembrane helix</keyword>
<reference evidence="9 10" key="1">
    <citation type="submission" date="2020-03" db="EMBL/GenBank/DDBJ databases">
        <title>Draft genome of Streptomyces sp. ventii, isolated from the Axial Seamount in the Pacific Ocean, and resequencing of the two type strains Streptomyces lonarensis strain NCL 716 and Streptomyces bohaiensis strain 11A07.</title>
        <authorList>
            <person name="Loughran R.M."/>
            <person name="Pfannmuller K.M."/>
            <person name="Wasson B.J."/>
            <person name="Deadmond M.C."/>
            <person name="Paddock B.E."/>
            <person name="Koyack M.J."/>
            <person name="Gallegos D.A."/>
            <person name="Mitchell E.A."/>
            <person name="Ushijima B."/>
            <person name="Saw J.H."/>
            <person name="Mcphail K.L."/>
            <person name="Videau P."/>
        </authorList>
    </citation>
    <scope>NUCLEOTIDE SEQUENCE [LARGE SCALE GENOMIC DNA]</scope>
    <source>
        <strain evidence="10">5675061</strain>
    </source>
</reference>
<feature type="transmembrane region" description="Helical" evidence="7">
    <location>
        <begin position="250"/>
        <end position="269"/>
    </location>
</feature>
<dbReference type="InterPro" id="IPR007816">
    <property type="entry name" value="ResB-like_domain"/>
</dbReference>
<evidence type="ECO:0000256" key="6">
    <source>
        <dbReference type="SAM" id="MobiDB-lite"/>
    </source>
</evidence>
<feature type="transmembrane region" description="Helical" evidence="7">
    <location>
        <begin position="148"/>
        <end position="170"/>
    </location>
</feature>
<feature type="region of interest" description="Disordered" evidence="6">
    <location>
        <begin position="594"/>
        <end position="711"/>
    </location>
</feature>
<feature type="compositionally biased region" description="Acidic residues" evidence="6">
    <location>
        <begin position="606"/>
        <end position="633"/>
    </location>
</feature>
<dbReference type="Proteomes" id="UP000746503">
    <property type="component" value="Unassembled WGS sequence"/>
</dbReference>
<evidence type="ECO:0000256" key="3">
    <source>
        <dbReference type="ARBA" id="ARBA00022748"/>
    </source>
</evidence>
<keyword evidence="3" id="KW-0201">Cytochrome c-type biogenesis</keyword>
<comment type="caution">
    <text evidence="9">The sequence shown here is derived from an EMBL/GenBank/DDBJ whole genome shotgun (WGS) entry which is preliminary data.</text>
</comment>
<evidence type="ECO:0000256" key="7">
    <source>
        <dbReference type="SAM" id="Phobius"/>
    </source>
</evidence>
<evidence type="ECO:0000313" key="10">
    <source>
        <dbReference type="Proteomes" id="UP000746503"/>
    </source>
</evidence>